<accession>A0ABR2ZLT7</accession>
<keyword evidence="3" id="KW-1185">Reference proteome</keyword>
<sequence>MFKKQARLVAPKITTPPVIVPLSNHEPMDEAPSSTSIEIIDIDSPFPSPHLHPQPLDHHPTINAPIDVDQIPDQQIQTTVPCKGLRPQLPSGKTPEQIYPFYLHSSGSLPWDYAVRDGTLVLRHKHCEEIVRSTKALDMNKKFIVAIGSGGYERTDRLVAAWMRRKGGIHSLMSMYERASAGLLKVYGYTEKDYLRQILNWRIGGQRLVQIAQRSSELPGLTSVRNHSTLSPLLPSPSFPKESEIQANVISCFEGIIEKMKAAHVQHAVLMFDEICTTKHPRFDPHTNMFLGACREGSSRTNLTFNSAEDLEQFMDDLDAGVFHLASEATVGAVGMLSSDKSLQCARPVLISGDCKHEKADLHAKLIQTTIDGVNKEKSSLSPESNIYHLLSNLALMDLQVGPDDITPDKDHKHVDKGVRNTLLRQSGMCIEGTVVTPDLLKHHLRMEGSSAIHIRSLFNPEDKQDVKLAFDLLKDIWNMASLPELESSRKPYHKQVQEAIRIMGQFFLYLIFPYVCVDLSLAEQLEYLSTAAHLMFALYSHQRAGKCFIPTTLYIDIMLMIRNVYFCVAKSKVDDPDGEFWLVLLGTDRLEIIFGILRTMVGNDANLDVYQAACRLTGTTEVANILATHPEWQRTPRRMKLPSLDRNQNVLSERVDHLNPQSWRGDVHTGIVSLYTCWKRGRRIIEEKYSFAAKILAEAGNDPNITLLAPFGTLLVNATLDPDDVEEDPDDSLERPTILEADNTEGSRMVEDAAAEESAVRSPQVKVAQTIAIGGKDVKKSKALADRWKLGRQVTATSTDRLKRLEDEARYKPMESGVDEVLDVSGVDQLVMLGEPIAILLRCKAQVFLCIALVNGIRVDAKPVEEIPSDMLHK</sequence>
<evidence type="ECO:0000313" key="3">
    <source>
        <dbReference type="Proteomes" id="UP001437256"/>
    </source>
</evidence>
<gene>
    <name evidence="2" type="ORF">AAF712_011175</name>
</gene>
<reference evidence="2 3" key="1">
    <citation type="submission" date="2024-05" db="EMBL/GenBank/DDBJ databases">
        <title>A draft genome resource for the thread blight pathogen Marasmius tenuissimus strain MS-2.</title>
        <authorList>
            <person name="Yulfo-Soto G.E."/>
            <person name="Baruah I.K."/>
            <person name="Amoako-Attah I."/>
            <person name="Bukari Y."/>
            <person name="Meinhardt L.W."/>
            <person name="Bailey B.A."/>
            <person name="Cohen S.P."/>
        </authorList>
    </citation>
    <scope>NUCLEOTIDE SEQUENCE [LARGE SCALE GENOMIC DNA]</scope>
    <source>
        <strain evidence="2 3">MS-2</strain>
    </source>
</reference>
<dbReference type="Proteomes" id="UP001437256">
    <property type="component" value="Unassembled WGS sequence"/>
</dbReference>
<feature type="compositionally biased region" description="Acidic residues" evidence="1">
    <location>
        <begin position="723"/>
        <end position="732"/>
    </location>
</feature>
<dbReference type="EMBL" id="JBBXMP010000118">
    <property type="protein sequence ID" value="KAL0061966.1"/>
    <property type="molecule type" value="Genomic_DNA"/>
</dbReference>
<protein>
    <submittedName>
        <fullName evidence="2">Uncharacterized protein</fullName>
    </submittedName>
</protein>
<organism evidence="2 3">
    <name type="scientific">Marasmius tenuissimus</name>
    <dbReference type="NCBI Taxonomy" id="585030"/>
    <lineage>
        <taxon>Eukaryota</taxon>
        <taxon>Fungi</taxon>
        <taxon>Dikarya</taxon>
        <taxon>Basidiomycota</taxon>
        <taxon>Agaricomycotina</taxon>
        <taxon>Agaricomycetes</taxon>
        <taxon>Agaricomycetidae</taxon>
        <taxon>Agaricales</taxon>
        <taxon>Marasmiineae</taxon>
        <taxon>Marasmiaceae</taxon>
        <taxon>Marasmius</taxon>
    </lineage>
</organism>
<evidence type="ECO:0000313" key="2">
    <source>
        <dbReference type="EMBL" id="KAL0061966.1"/>
    </source>
</evidence>
<evidence type="ECO:0000256" key="1">
    <source>
        <dbReference type="SAM" id="MobiDB-lite"/>
    </source>
</evidence>
<comment type="caution">
    <text evidence="2">The sequence shown here is derived from an EMBL/GenBank/DDBJ whole genome shotgun (WGS) entry which is preliminary data.</text>
</comment>
<feature type="region of interest" description="Disordered" evidence="1">
    <location>
        <begin position="723"/>
        <end position="749"/>
    </location>
</feature>
<proteinExistence type="predicted"/>
<name>A0ABR2ZLT7_9AGAR</name>